<name>A0AAV5VM00_9BILA</name>
<dbReference type="Gene3D" id="3.40.50.300">
    <property type="entry name" value="P-loop containing nucleotide triphosphate hydrolases"/>
    <property type="match status" value="1"/>
</dbReference>
<keyword evidence="2" id="KW-1185">Reference proteome</keyword>
<dbReference type="PANTHER" id="PTHR19229:SF260">
    <property type="entry name" value="ABC TRANSPORTER DOMAIN-CONTAINING PROTEIN"/>
    <property type="match status" value="1"/>
</dbReference>
<proteinExistence type="predicted"/>
<dbReference type="PANTHER" id="PTHR19229">
    <property type="entry name" value="ATP-BINDING CASSETTE TRANSPORTER SUBFAMILY A ABCA"/>
    <property type="match status" value="1"/>
</dbReference>
<organism evidence="1 2">
    <name type="scientific">Pristionchus fissidentatus</name>
    <dbReference type="NCBI Taxonomy" id="1538716"/>
    <lineage>
        <taxon>Eukaryota</taxon>
        <taxon>Metazoa</taxon>
        <taxon>Ecdysozoa</taxon>
        <taxon>Nematoda</taxon>
        <taxon>Chromadorea</taxon>
        <taxon>Rhabditida</taxon>
        <taxon>Rhabditina</taxon>
        <taxon>Diplogasteromorpha</taxon>
        <taxon>Diplogasteroidea</taxon>
        <taxon>Neodiplogasteridae</taxon>
        <taxon>Pristionchus</taxon>
    </lineage>
</organism>
<evidence type="ECO:0008006" key="3">
    <source>
        <dbReference type="Google" id="ProtNLM"/>
    </source>
</evidence>
<dbReference type="AlphaFoldDB" id="A0AAV5VM00"/>
<sequence length="123" mass="13383">ALDEPTAGIDPVTRRDVWSAIVAIRESTKTAIVLTSHSMAEVEALCSQVAIMKGGLIVNSGDPQTLKSKHGCYFKLTLFISNPNIYGVLKRVQSIYPLAQLIVGTCGDAVVMGIPHKREMRWS</sequence>
<reference evidence="1" key="1">
    <citation type="submission" date="2023-10" db="EMBL/GenBank/DDBJ databases">
        <title>Genome assembly of Pristionchus species.</title>
        <authorList>
            <person name="Yoshida K."/>
            <person name="Sommer R.J."/>
        </authorList>
    </citation>
    <scope>NUCLEOTIDE SEQUENCE</scope>
    <source>
        <strain evidence="1">RS5133</strain>
    </source>
</reference>
<dbReference type="EMBL" id="BTSY01000003">
    <property type="protein sequence ID" value="GMT19656.1"/>
    <property type="molecule type" value="Genomic_DNA"/>
</dbReference>
<protein>
    <recommendedName>
        <fullName evidence="3">ATPase AAA-type core domain-containing protein</fullName>
    </recommendedName>
</protein>
<evidence type="ECO:0000313" key="2">
    <source>
        <dbReference type="Proteomes" id="UP001432322"/>
    </source>
</evidence>
<dbReference type="InterPro" id="IPR027417">
    <property type="entry name" value="P-loop_NTPase"/>
</dbReference>
<feature type="non-terminal residue" evidence="1">
    <location>
        <position position="1"/>
    </location>
</feature>
<feature type="non-terminal residue" evidence="1">
    <location>
        <position position="123"/>
    </location>
</feature>
<dbReference type="GO" id="GO:0005319">
    <property type="term" value="F:lipid transporter activity"/>
    <property type="evidence" value="ECO:0007669"/>
    <property type="project" value="TreeGrafter"/>
</dbReference>
<dbReference type="Proteomes" id="UP001432322">
    <property type="component" value="Unassembled WGS sequence"/>
</dbReference>
<gene>
    <name evidence="1" type="ORF">PFISCL1PPCAC_10953</name>
</gene>
<dbReference type="GO" id="GO:0016020">
    <property type="term" value="C:membrane"/>
    <property type="evidence" value="ECO:0007669"/>
    <property type="project" value="InterPro"/>
</dbReference>
<dbReference type="InterPro" id="IPR026082">
    <property type="entry name" value="ABCA"/>
</dbReference>
<dbReference type="SUPFAM" id="SSF52540">
    <property type="entry name" value="P-loop containing nucleoside triphosphate hydrolases"/>
    <property type="match status" value="1"/>
</dbReference>
<dbReference type="GO" id="GO:0140359">
    <property type="term" value="F:ABC-type transporter activity"/>
    <property type="evidence" value="ECO:0007669"/>
    <property type="project" value="InterPro"/>
</dbReference>
<comment type="caution">
    <text evidence="1">The sequence shown here is derived from an EMBL/GenBank/DDBJ whole genome shotgun (WGS) entry which is preliminary data.</text>
</comment>
<accession>A0AAV5VM00</accession>
<evidence type="ECO:0000313" key="1">
    <source>
        <dbReference type="EMBL" id="GMT19656.1"/>
    </source>
</evidence>